<keyword evidence="2" id="KW-1185">Reference proteome</keyword>
<reference evidence="1 2" key="1">
    <citation type="journal article" date="2008" name="J. Bacteriol.">
        <title>Insights into plant cell wall degradation from the genome sequence of the soil bacterium Cellvibrio japonicus.</title>
        <authorList>
            <person name="Deboy R.T."/>
            <person name="Mongodin E.F."/>
            <person name="Fouts D.E."/>
            <person name="Tailford L.E."/>
            <person name="Khouri H."/>
            <person name="Emerson J.B."/>
            <person name="Mohamoud Y."/>
            <person name="Watkins K."/>
            <person name="Henrissat B."/>
            <person name="Gilbert H.J."/>
            <person name="Nelson K.E."/>
        </authorList>
    </citation>
    <scope>NUCLEOTIDE SEQUENCE [LARGE SCALE GENOMIC DNA]</scope>
    <source>
        <strain evidence="1 2">Ueda107</strain>
    </source>
</reference>
<dbReference type="KEGG" id="cja:CJA_2860"/>
<evidence type="ECO:0000313" key="1">
    <source>
        <dbReference type="EMBL" id="ACE84892.1"/>
    </source>
</evidence>
<protein>
    <submittedName>
        <fullName evidence="1">Uncharacterized protein</fullName>
    </submittedName>
</protein>
<dbReference type="HOGENOM" id="CLU_3059819_0_0_6"/>
<gene>
    <name evidence="1" type="ordered locus">CJA_2860</name>
</gene>
<sequence>MAELDSTTHFCTQVRIWAQPLIGTPWIMVLLRLLQLPSCRANTTRPSPASPPT</sequence>
<organism evidence="1 2">
    <name type="scientific">Cellvibrio japonicus (strain Ueda107)</name>
    <name type="common">Pseudomonas fluorescens subsp. cellulosa</name>
    <dbReference type="NCBI Taxonomy" id="498211"/>
    <lineage>
        <taxon>Bacteria</taxon>
        <taxon>Pseudomonadati</taxon>
        <taxon>Pseudomonadota</taxon>
        <taxon>Gammaproteobacteria</taxon>
        <taxon>Cellvibrionales</taxon>
        <taxon>Cellvibrionaceae</taxon>
        <taxon>Cellvibrio</taxon>
    </lineage>
</organism>
<dbReference type="EMBL" id="CP000934">
    <property type="protein sequence ID" value="ACE84892.1"/>
    <property type="molecule type" value="Genomic_DNA"/>
</dbReference>
<proteinExistence type="predicted"/>
<dbReference type="AlphaFoldDB" id="B3PC47"/>
<dbReference type="Proteomes" id="UP000001036">
    <property type="component" value="Chromosome"/>
</dbReference>
<evidence type="ECO:0000313" key="2">
    <source>
        <dbReference type="Proteomes" id="UP000001036"/>
    </source>
</evidence>
<name>B3PC47_CELJU</name>
<accession>B3PC47</accession>